<dbReference type="Proteomes" id="UP000683360">
    <property type="component" value="Unassembled WGS sequence"/>
</dbReference>
<keyword evidence="3" id="KW-1185">Reference proteome</keyword>
<dbReference type="SUPFAM" id="SSF48403">
    <property type="entry name" value="Ankyrin repeat"/>
    <property type="match status" value="1"/>
</dbReference>
<comment type="caution">
    <text evidence="2">The sequence shown here is derived from an EMBL/GenBank/DDBJ whole genome shotgun (WGS) entry which is preliminary data.</text>
</comment>
<accession>A0A8S3V371</accession>
<sequence length="166" mass="19239">MYNLHLNSIKEICFFNLDIPRIQDEVIPKHILEQFERRLEQWKEDDQQFVSTEAEKTCNAKSFDTKFHYLENMVKRLNQLDPSKQAELVCTQDVRDKDIALGGSCYMGSVDLVKWLISKNSDISYCDDDANVTQCDFNGRRPLSVALDQGHIEIQELLKEKGAAQH</sequence>
<dbReference type="PROSITE" id="PS50088">
    <property type="entry name" value="ANK_REPEAT"/>
    <property type="match status" value="1"/>
</dbReference>
<keyword evidence="1" id="KW-0040">ANK repeat</keyword>
<dbReference type="AlphaFoldDB" id="A0A8S3V371"/>
<gene>
    <name evidence="2" type="ORF">MEDL_63873</name>
</gene>
<organism evidence="2 3">
    <name type="scientific">Mytilus edulis</name>
    <name type="common">Blue mussel</name>
    <dbReference type="NCBI Taxonomy" id="6550"/>
    <lineage>
        <taxon>Eukaryota</taxon>
        <taxon>Metazoa</taxon>
        <taxon>Spiralia</taxon>
        <taxon>Lophotrochozoa</taxon>
        <taxon>Mollusca</taxon>
        <taxon>Bivalvia</taxon>
        <taxon>Autobranchia</taxon>
        <taxon>Pteriomorphia</taxon>
        <taxon>Mytilida</taxon>
        <taxon>Mytiloidea</taxon>
        <taxon>Mytilidae</taxon>
        <taxon>Mytilinae</taxon>
        <taxon>Mytilus</taxon>
    </lineage>
</organism>
<reference evidence="2" key="1">
    <citation type="submission" date="2021-03" db="EMBL/GenBank/DDBJ databases">
        <authorList>
            <person name="Bekaert M."/>
        </authorList>
    </citation>
    <scope>NUCLEOTIDE SEQUENCE</scope>
</reference>
<dbReference type="EMBL" id="CAJPWZ010003113">
    <property type="protein sequence ID" value="CAG2252254.1"/>
    <property type="molecule type" value="Genomic_DNA"/>
</dbReference>
<dbReference type="Pfam" id="PF12796">
    <property type="entry name" value="Ank_2"/>
    <property type="match status" value="1"/>
</dbReference>
<evidence type="ECO:0000256" key="1">
    <source>
        <dbReference type="PROSITE-ProRule" id="PRU00023"/>
    </source>
</evidence>
<feature type="repeat" description="ANK" evidence="1">
    <location>
        <begin position="138"/>
        <end position="166"/>
    </location>
</feature>
<evidence type="ECO:0000313" key="3">
    <source>
        <dbReference type="Proteomes" id="UP000683360"/>
    </source>
</evidence>
<protein>
    <submittedName>
        <fullName evidence="2">Uncharacterized protein</fullName>
    </submittedName>
</protein>
<name>A0A8S3V371_MYTED</name>
<dbReference type="PROSITE" id="PS50297">
    <property type="entry name" value="ANK_REP_REGION"/>
    <property type="match status" value="1"/>
</dbReference>
<evidence type="ECO:0000313" key="2">
    <source>
        <dbReference type="EMBL" id="CAG2252254.1"/>
    </source>
</evidence>
<dbReference type="InterPro" id="IPR036770">
    <property type="entry name" value="Ankyrin_rpt-contain_sf"/>
</dbReference>
<dbReference type="Gene3D" id="1.25.40.20">
    <property type="entry name" value="Ankyrin repeat-containing domain"/>
    <property type="match status" value="1"/>
</dbReference>
<proteinExistence type="predicted"/>
<dbReference type="InterPro" id="IPR002110">
    <property type="entry name" value="Ankyrin_rpt"/>
</dbReference>